<dbReference type="AlphaFoldDB" id="A0A560BI19"/>
<feature type="domain" description="Outer membrane protein assembly factor BamE" evidence="4">
    <location>
        <begin position="58"/>
        <end position="132"/>
    </location>
</feature>
<evidence type="ECO:0000256" key="2">
    <source>
        <dbReference type="ARBA" id="ARBA00023136"/>
    </source>
</evidence>
<evidence type="ECO:0000256" key="3">
    <source>
        <dbReference type="ARBA" id="ARBA00023237"/>
    </source>
</evidence>
<organism evidence="5 6">
    <name type="scientific">Azospirillum argentinense</name>
    <dbReference type="NCBI Taxonomy" id="2970906"/>
    <lineage>
        <taxon>Bacteria</taxon>
        <taxon>Pseudomonadati</taxon>
        <taxon>Pseudomonadota</taxon>
        <taxon>Alphaproteobacteria</taxon>
        <taxon>Rhodospirillales</taxon>
        <taxon>Azospirillaceae</taxon>
        <taxon>Azospirillum</taxon>
    </lineage>
</organism>
<keyword evidence="3" id="KW-0998">Cell outer membrane</keyword>
<evidence type="ECO:0000313" key="6">
    <source>
        <dbReference type="Proteomes" id="UP000325333"/>
    </source>
</evidence>
<proteinExistence type="predicted"/>
<sequence length="183" mass="20024">MRLSRHCGRSPACRKGPAVRPRHHSLSTMTRSIPSALCAFAFLGLAVSACSPTVATRGNMADPDRIAEIKAGQSRREDVADILGTPTSVGTFDQNVWYYIGQKTEKVAFFQPSVMERRVVVVHFDDAGVVTEMKQLDATDGQQIDIVDRSTPTAGRELSFLEQMLGNVGRFSAKDSRNRGPGR</sequence>
<dbReference type="EMBL" id="VEWN01000001">
    <property type="protein sequence ID" value="KAA1058884.1"/>
    <property type="molecule type" value="Genomic_DNA"/>
</dbReference>
<protein>
    <recommendedName>
        <fullName evidence="4">Outer membrane protein assembly factor BamE domain-containing protein</fullName>
    </recommendedName>
</protein>
<evidence type="ECO:0000256" key="1">
    <source>
        <dbReference type="ARBA" id="ARBA00022729"/>
    </source>
</evidence>
<evidence type="ECO:0000259" key="4">
    <source>
        <dbReference type="Pfam" id="PF04355"/>
    </source>
</evidence>
<comment type="caution">
    <text evidence="5">The sequence shown here is derived from an EMBL/GenBank/DDBJ whole genome shotgun (WGS) entry which is preliminary data.</text>
</comment>
<reference evidence="5 6" key="1">
    <citation type="submission" date="2019-07" db="EMBL/GenBank/DDBJ databases">
        <title>Genome sequencing of the stress-tolerant strain Azospirillum brasilense Az19.</title>
        <authorList>
            <person name="Maroniche G.A."/>
            <person name="Garcia J.E."/>
            <person name="Pagnussat L."/>
            <person name="Amenta M."/>
            <person name="Creus C.M."/>
        </authorList>
    </citation>
    <scope>NUCLEOTIDE SEQUENCE [LARGE SCALE GENOMIC DNA]</scope>
    <source>
        <strain evidence="5 6">Az19</strain>
    </source>
</reference>
<dbReference type="Gene3D" id="3.30.1450.10">
    <property type="match status" value="1"/>
</dbReference>
<dbReference type="GO" id="GO:1990063">
    <property type="term" value="C:Bam protein complex"/>
    <property type="evidence" value="ECO:0007669"/>
    <property type="project" value="TreeGrafter"/>
</dbReference>
<dbReference type="GO" id="GO:0051205">
    <property type="term" value="P:protein insertion into membrane"/>
    <property type="evidence" value="ECO:0007669"/>
    <property type="project" value="TreeGrafter"/>
</dbReference>
<accession>A0A560BI19</accession>
<gene>
    <name evidence="5" type="ORF">FH063_001084</name>
</gene>
<keyword evidence="2" id="KW-0472">Membrane</keyword>
<dbReference type="PANTHER" id="PTHR37482">
    <property type="entry name" value="OUTER MEMBRANE PROTEIN ASSEMBLY FACTOR BAME"/>
    <property type="match status" value="1"/>
</dbReference>
<keyword evidence="1" id="KW-0732">Signal</keyword>
<dbReference type="PANTHER" id="PTHR37482:SF1">
    <property type="entry name" value="OUTER MEMBRANE PROTEIN ASSEMBLY FACTOR BAME"/>
    <property type="match status" value="1"/>
</dbReference>
<dbReference type="Pfam" id="PF04355">
    <property type="entry name" value="BamE"/>
    <property type="match status" value="1"/>
</dbReference>
<dbReference type="InterPro" id="IPR037873">
    <property type="entry name" value="BamE-like"/>
</dbReference>
<dbReference type="Proteomes" id="UP000325333">
    <property type="component" value="Unassembled WGS sequence"/>
</dbReference>
<dbReference type="InterPro" id="IPR026592">
    <property type="entry name" value="BamE"/>
</dbReference>
<name>A0A560BI19_9PROT</name>
<evidence type="ECO:0000313" key="5">
    <source>
        <dbReference type="EMBL" id="KAA1058884.1"/>
    </source>
</evidence>
<dbReference type="GO" id="GO:0030674">
    <property type="term" value="F:protein-macromolecule adaptor activity"/>
    <property type="evidence" value="ECO:0007669"/>
    <property type="project" value="TreeGrafter"/>
</dbReference>
<dbReference type="GO" id="GO:0043165">
    <property type="term" value="P:Gram-negative-bacterium-type cell outer membrane assembly"/>
    <property type="evidence" value="ECO:0007669"/>
    <property type="project" value="TreeGrafter"/>
</dbReference>
<dbReference type="InterPro" id="IPR007450">
    <property type="entry name" value="BamE_dom"/>
</dbReference>